<proteinExistence type="predicted"/>
<evidence type="ECO:0000313" key="3">
    <source>
        <dbReference type="Proteomes" id="UP001295684"/>
    </source>
</evidence>
<dbReference type="EMBL" id="CAMPGE010017047">
    <property type="protein sequence ID" value="CAI2375559.1"/>
    <property type="molecule type" value="Genomic_DNA"/>
</dbReference>
<accession>A0AAD2CZL6</accession>
<protein>
    <submittedName>
        <fullName evidence="2">Uncharacterized protein</fullName>
    </submittedName>
</protein>
<organism evidence="2 3">
    <name type="scientific">Euplotes crassus</name>
    <dbReference type="NCBI Taxonomy" id="5936"/>
    <lineage>
        <taxon>Eukaryota</taxon>
        <taxon>Sar</taxon>
        <taxon>Alveolata</taxon>
        <taxon>Ciliophora</taxon>
        <taxon>Intramacronucleata</taxon>
        <taxon>Spirotrichea</taxon>
        <taxon>Hypotrichia</taxon>
        <taxon>Euplotida</taxon>
        <taxon>Euplotidae</taxon>
        <taxon>Moneuplotes</taxon>
    </lineage>
</organism>
<feature type="region of interest" description="Disordered" evidence="1">
    <location>
        <begin position="163"/>
        <end position="266"/>
    </location>
</feature>
<sequence>MANSLQHISDKMMKMDIDKVGVQSLGLSLIPAVPDQFLVKYNPPKICVVYHFKDHSDKDQFWRDIPLEIGSDSTANSVTDFLFKEHSYYFDSSLISQDQVTKLIGMILKKNGKIGQREEFKNSGISGLENVFNGSEGSHLFDDIEKPKGLNSAIGNPMAKKSALEPLDHPQKGKLEPLENKPQPKNDEFDLLDLDGFGEPEKKQEAKKDQKIDDDYGFDFEFESHGPEEGNPNDQAKASIDMENFEREKEKSKANPKKDKDDEEEDWLIIEGKRYREINIEGDDNEYIMDEEGNIYDLKGVYIGTAKDGGEESEEEEDK</sequence>
<feature type="compositionally biased region" description="Basic and acidic residues" evidence="1">
    <location>
        <begin position="163"/>
        <end position="188"/>
    </location>
</feature>
<comment type="caution">
    <text evidence="2">The sequence shown here is derived from an EMBL/GenBank/DDBJ whole genome shotgun (WGS) entry which is preliminary data.</text>
</comment>
<dbReference type="AlphaFoldDB" id="A0AAD2CZL6"/>
<evidence type="ECO:0000256" key="1">
    <source>
        <dbReference type="SAM" id="MobiDB-lite"/>
    </source>
</evidence>
<evidence type="ECO:0000313" key="2">
    <source>
        <dbReference type="EMBL" id="CAI2375559.1"/>
    </source>
</evidence>
<feature type="compositionally biased region" description="Acidic residues" evidence="1">
    <location>
        <begin position="189"/>
        <end position="198"/>
    </location>
</feature>
<gene>
    <name evidence="2" type="ORF">ECRASSUSDP1_LOCUS16921</name>
</gene>
<feature type="compositionally biased region" description="Basic and acidic residues" evidence="1">
    <location>
        <begin position="244"/>
        <end position="260"/>
    </location>
</feature>
<reference evidence="2" key="1">
    <citation type="submission" date="2023-07" db="EMBL/GenBank/DDBJ databases">
        <authorList>
            <consortium name="AG Swart"/>
            <person name="Singh M."/>
            <person name="Singh A."/>
            <person name="Seah K."/>
            <person name="Emmerich C."/>
        </authorList>
    </citation>
    <scope>NUCLEOTIDE SEQUENCE</scope>
    <source>
        <strain evidence="2">DP1</strain>
    </source>
</reference>
<name>A0AAD2CZL6_EUPCR</name>
<feature type="compositionally biased region" description="Basic and acidic residues" evidence="1">
    <location>
        <begin position="199"/>
        <end position="214"/>
    </location>
</feature>
<keyword evidence="3" id="KW-1185">Reference proteome</keyword>
<dbReference type="Proteomes" id="UP001295684">
    <property type="component" value="Unassembled WGS sequence"/>
</dbReference>